<keyword evidence="3" id="KW-1185">Reference proteome</keyword>
<dbReference type="AlphaFoldDB" id="A0AAD6XV16"/>
<evidence type="ECO:0000313" key="3">
    <source>
        <dbReference type="Proteomes" id="UP001222325"/>
    </source>
</evidence>
<protein>
    <submittedName>
        <fullName evidence="2">Uncharacterized protein</fullName>
    </submittedName>
</protein>
<reference evidence="2" key="1">
    <citation type="submission" date="2023-03" db="EMBL/GenBank/DDBJ databases">
        <title>Massive genome expansion in bonnet fungi (Mycena s.s.) driven by repeated elements and novel gene families across ecological guilds.</title>
        <authorList>
            <consortium name="Lawrence Berkeley National Laboratory"/>
            <person name="Harder C.B."/>
            <person name="Miyauchi S."/>
            <person name="Viragh M."/>
            <person name="Kuo A."/>
            <person name="Thoen E."/>
            <person name="Andreopoulos B."/>
            <person name="Lu D."/>
            <person name="Skrede I."/>
            <person name="Drula E."/>
            <person name="Henrissat B."/>
            <person name="Morin E."/>
            <person name="Kohler A."/>
            <person name="Barry K."/>
            <person name="LaButti K."/>
            <person name="Morin E."/>
            <person name="Salamov A."/>
            <person name="Lipzen A."/>
            <person name="Mereny Z."/>
            <person name="Hegedus B."/>
            <person name="Baldrian P."/>
            <person name="Stursova M."/>
            <person name="Weitz H."/>
            <person name="Taylor A."/>
            <person name="Grigoriev I.V."/>
            <person name="Nagy L.G."/>
            <person name="Martin F."/>
            <person name="Kauserud H."/>
        </authorList>
    </citation>
    <scope>NUCLEOTIDE SEQUENCE</scope>
    <source>
        <strain evidence="2">CBHHK173m</strain>
    </source>
</reference>
<name>A0AAD6XV16_9AGAR</name>
<feature type="region of interest" description="Disordered" evidence="1">
    <location>
        <begin position="16"/>
        <end position="150"/>
    </location>
</feature>
<feature type="compositionally biased region" description="Low complexity" evidence="1">
    <location>
        <begin position="85"/>
        <end position="98"/>
    </location>
</feature>
<organism evidence="2 3">
    <name type="scientific">Mycena belliarum</name>
    <dbReference type="NCBI Taxonomy" id="1033014"/>
    <lineage>
        <taxon>Eukaryota</taxon>
        <taxon>Fungi</taxon>
        <taxon>Dikarya</taxon>
        <taxon>Basidiomycota</taxon>
        <taxon>Agaricomycotina</taxon>
        <taxon>Agaricomycetes</taxon>
        <taxon>Agaricomycetidae</taxon>
        <taxon>Agaricales</taxon>
        <taxon>Marasmiineae</taxon>
        <taxon>Mycenaceae</taxon>
        <taxon>Mycena</taxon>
    </lineage>
</organism>
<proteinExistence type="predicted"/>
<dbReference type="Proteomes" id="UP001222325">
    <property type="component" value="Unassembled WGS sequence"/>
</dbReference>
<sequence>MPKHADLCVFSAFRRTTLSPAATPGPGRQDKGREVSRPSPSQRSTRPTRELPRSSLVKHTGRFSVIPGLRPRVAERRPPNGSAHRSPLPRVPGVVSVRPRARPTPTTSLSDSRALRHSRKSSPARGAILPAPRIEASGVGPDAPAPRVVSPDTVREFLRVDSRGSARAPILPTLPTLRLDGRGAMPRGMARERSGVGWELPASLARADSAPAP</sequence>
<evidence type="ECO:0000256" key="1">
    <source>
        <dbReference type="SAM" id="MobiDB-lite"/>
    </source>
</evidence>
<gene>
    <name evidence="2" type="ORF">B0H15DRAFT_24944</name>
</gene>
<dbReference type="EMBL" id="JARJCN010000001">
    <property type="protein sequence ID" value="KAJ7104429.1"/>
    <property type="molecule type" value="Genomic_DNA"/>
</dbReference>
<evidence type="ECO:0000313" key="2">
    <source>
        <dbReference type="EMBL" id="KAJ7104429.1"/>
    </source>
</evidence>
<accession>A0AAD6XV16</accession>
<comment type="caution">
    <text evidence="2">The sequence shown here is derived from an EMBL/GenBank/DDBJ whole genome shotgun (WGS) entry which is preliminary data.</text>
</comment>